<name>A0A4T9TKG5_9ACTN</name>
<dbReference type="InterPro" id="IPR011765">
    <property type="entry name" value="Pept_M16_N"/>
</dbReference>
<dbReference type="InterPro" id="IPR011249">
    <property type="entry name" value="Metalloenz_LuxS/M16"/>
</dbReference>
<dbReference type="GO" id="GO:0016485">
    <property type="term" value="P:protein processing"/>
    <property type="evidence" value="ECO:0007669"/>
    <property type="project" value="TreeGrafter"/>
</dbReference>
<evidence type="ECO:0000259" key="1">
    <source>
        <dbReference type="SMART" id="SM01264"/>
    </source>
</evidence>
<accession>A0A4T9TKG5</accession>
<dbReference type="Proteomes" id="UP000309454">
    <property type="component" value="Unassembled WGS sequence"/>
</dbReference>
<gene>
    <name evidence="2" type="ORF">E5982_02320</name>
</gene>
<feature type="domain" description="Peptidase M16C associated" evidence="1">
    <location>
        <begin position="479"/>
        <end position="726"/>
    </location>
</feature>
<evidence type="ECO:0000313" key="2">
    <source>
        <dbReference type="EMBL" id="TJW12453.1"/>
    </source>
</evidence>
<dbReference type="Gene3D" id="3.30.830.10">
    <property type="entry name" value="Metalloenzyme, LuxS/M16 peptidase-like"/>
    <property type="match status" value="4"/>
</dbReference>
<dbReference type="SMART" id="SM01264">
    <property type="entry name" value="M16C_associated"/>
    <property type="match status" value="1"/>
</dbReference>
<dbReference type="PANTHER" id="PTHR43016">
    <property type="entry name" value="PRESEQUENCE PROTEASE"/>
    <property type="match status" value="1"/>
</dbReference>
<reference evidence="2 3" key="1">
    <citation type="submission" date="2019-04" db="EMBL/GenBank/DDBJ databases">
        <title>Microbes associate with the intestines of laboratory mice.</title>
        <authorList>
            <person name="Navarre W."/>
            <person name="Wong E."/>
            <person name="Huang K.C."/>
            <person name="Tropini C."/>
            <person name="Ng K."/>
            <person name="Yu B."/>
        </authorList>
    </citation>
    <scope>NUCLEOTIDE SEQUENCE [LARGE SCALE GENOMIC DNA]</scope>
    <source>
        <strain evidence="2 3">NM48_B13</strain>
    </source>
</reference>
<dbReference type="Pfam" id="PF22516">
    <property type="entry name" value="PreP_C"/>
    <property type="match status" value="1"/>
</dbReference>
<dbReference type="Pfam" id="PF00675">
    <property type="entry name" value="Peptidase_M16"/>
    <property type="match status" value="1"/>
</dbReference>
<dbReference type="InterPro" id="IPR007863">
    <property type="entry name" value="Peptidase_M16_C"/>
</dbReference>
<dbReference type="Pfam" id="PF05193">
    <property type="entry name" value="Peptidase_M16_C"/>
    <property type="match status" value="1"/>
</dbReference>
<dbReference type="AlphaFoldDB" id="A0A4T9TKG5"/>
<dbReference type="Pfam" id="PF08367">
    <property type="entry name" value="M16C_assoc"/>
    <property type="match status" value="1"/>
</dbReference>
<dbReference type="InterPro" id="IPR013578">
    <property type="entry name" value="Peptidase_M16C_assoc"/>
</dbReference>
<organism evidence="2 3">
    <name type="scientific">Parvibacter caecicola</name>
    <dbReference type="NCBI Taxonomy" id="747645"/>
    <lineage>
        <taxon>Bacteria</taxon>
        <taxon>Bacillati</taxon>
        <taxon>Actinomycetota</taxon>
        <taxon>Coriobacteriia</taxon>
        <taxon>Coriobacteriales</taxon>
        <taxon>Coriobacteriaceae</taxon>
        <taxon>Parvibacter</taxon>
    </lineage>
</organism>
<dbReference type="OrthoDB" id="9762027at2"/>
<dbReference type="InterPro" id="IPR055130">
    <property type="entry name" value="PreP_C"/>
</dbReference>
<dbReference type="SUPFAM" id="SSF63411">
    <property type="entry name" value="LuxS/MPP-like metallohydrolase"/>
    <property type="match status" value="4"/>
</dbReference>
<sequence>MSSIADAVAKTAEQNGFQLLSSQPLTEIDGTAHVMTHTASGARLLYLRNDDENKAFSISFKTPAADDTGVFHILEHSVLCGSDKFPVKEPFVNLLKSSMQTFLNAMTFPDKTMYPVASTNEQDLENLMDVYLDAVFHPLIYQKPTIFQQEGWHLEVRPLEDEPLEEAAGDARAGLAYNGVVFNEMKGALSDPDSVLYDALSAALFPDTTYRFESGGVPESIVDLTYEQFLDNHRRHYRPDNSYIVLYGNLDLERFLGFINRNYLAPLAAQSAASAPNPLQLQAPVRALGVRKPMATAPENAACAAAFVAGTAHDRRRVLACDILLDAIIGSNESPMKRALLDAQLADDAGAFLADAMAQPFAVIQLKGLRPGKTVEDLHALVQKEAQRLAGGGLDRELVRAALSHAEFVMRERNFGYPDGVLLSMSALSGWLYNEADAISYLRYDEDFAALKQALDEGYFEQLLRELVLENPHMATVELVPQEQPEDGKLKAALAQMADTMSEDELAEVERQEAELRAAQDQPDSPEVLASLPTLSRNDIKAMPAEPPCAMADNTPIPCLRHTIPTRGIVFAYRYFDLSRLSFEELPYATILAMVLGKLDTAQRTAAELDTLAQSKLGNLAFFTEVHEDALERTSYTAKFVVSVSCLSENIDCAAELPDEILLESNFHDYGKIRDILNQKRVTIEQGCTNAGHSAAMARVASYYLPAAVVREQMGGMDFYFFLKDLIEHFDERKEALAERLQEVAKRLFTRDGCIVSFTGSDEDFQRFWAMGPALKLANSAVAARLIAAKPTPKNEAFIVPSDVSYTAMGYDRRLFDGPFTGVWMLVSRILCYDYLWNEVRVKGGAYGAGFQMTRPGSMRFYSYRDPHIDETIARFEGSGEWLSAFAPAEDEMTGYVVSTVAGIDTPLKPREMMRRQDAQFFQHLDKELRERIRSEVINATPEAVRDLGPALTRATDHRMICTVGSKELIETSAEPFTVIDLFNSGN</sequence>
<protein>
    <submittedName>
        <fullName evidence="2">Peptidase M16</fullName>
    </submittedName>
</protein>
<keyword evidence="3" id="KW-1185">Reference proteome</keyword>
<dbReference type="RefSeq" id="WP_136845323.1">
    <property type="nucleotide sequence ID" value="NZ_CAPYQC010000041.1"/>
</dbReference>
<evidence type="ECO:0000313" key="3">
    <source>
        <dbReference type="Proteomes" id="UP000309454"/>
    </source>
</evidence>
<dbReference type="GO" id="GO:0046872">
    <property type="term" value="F:metal ion binding"/>
    <property type="evidence" value="ECO:0007669"/>
    <property type="project" value="InterPro"/>
</dbReference>
<dbReference type="GO" id="GO:0004222">
    <property type="term" value="F:metalloendopeptidase activity"/>
    <property type="evidence" value="ECO:0007669"/>
    <property type="project" value="TreeGrafter"/>
</dbReference>
<dbReference type="PANTHER" id="PTHR43016:SF13">
    <property type="entry name" value="PRESEQUENCE PROTEASE, MITOCHONDRIAL"/>
    <property type="match status" value="1"/>
</dbReference>
<proteinExistence type="predicted"/>
<comment type="caution">
    <text evidence="2">The sequence shown here is derived from an EMBL/GenBank/DDBJ whole genome shotgun (WGS) entry which is preliminary data.</text>
</comment>
<dbReference type="EMBL" id="SSTM01000001">
    <property type="protein sequence ID" value="TJW12453.1"/>
    <property type="molecule type" value="Genomic_DNA"/>
</dbReference>